<dbReference type="Proteomes" id="UP001165367">
    <property type="component" value="Unassembled WGS sequence"/>
</dbReference>
<name>A0ABS9KX35_9BACT</name>
<evidence type="ECO:0000313" key="1">
    <source>
        <dbReference type="EMBL" id="MCG2616876.1"/>
    </source>
</evidence>
<protein>
    <recommendedName>
        <fullName evidence="3">Hemerythrin-like domain-containing protein</fullName>
    </recommendedName>
</protein>
<proteinExistence type="predicted"/>
<accession>A0ABS9KX35</accession>
<organism evidence="1 2">
    <name type="scientific">Terrimonas ginsenosidimutans</name>
    <dbReference type="NCBI Taxonomy" id="2908004"/>
    <lineage>
        <taxon>Bacteria</taxon>
        <taxon>Pseudomonadati</taxon>
        <taxon>Bacteroidota</taxon>
        <taxon>Chitinophagia</taxon>
        <taxon>Chitinophagales</taxon>
        <taxon>Chitinophagaceae</taxon>
        <taxon>Terrimonas</taxon>
    </lineage>
</organism>
<comment type="caution">
    <text evidence="1">The sequence shown here is derived from an EMBL/GenBank/DDBJ whole genome shotgun (WGS) entry which is preliminary data.</text>
</comment>
<keyword evidence="2" id="KW-1185">Reference proteome</keyword>
<gene>
    <name evidence="1" type="ORF">LZZ85_21445</name>
</gene>
<dbReference type="EMBL" id="JAKLTR010000015">
    <property type="protein sequence ID" value="MCG2616876.1"/>
    <property type="molecule type" value="Genomic_DNA"/>
</dbReference>
<evidence type="ECO:0008006" key="3">
    <source>
        <dbReference type="Google" id="ProtNLM"/>
    </source>
</evidence>
<evidence type="ECO:0000313" key="2">
    <source>
        <dbReference type="Proteomes" id="UP001165367"/>
    </source>
</evidence>
<dbReference type="RefSeq" id="WP_237875413.1">
    <property type="nucleotide sequence ID" value="NZ_JAKLTR010000015.1"/>
</dbReference>
<dbReference type="Gene3D" id="1.20.120.520">
    <property type="entry name" value="nmb1532 protein domain like"/>
    <property type="match status" value="1"/>
</dbReference>
<reference evidence="1" key="1">
    <citation type="submission" date="2022-01" db="EMBL/GenBank/DDBJ databases">
        <authorList>
            <person name="Jo J.-H."/>
            <person name="Im W.-T."/>
        </authorList>
    </citation>
    <scope>NUCLEOTIDE SEQUENCE</scope>
    <source>
        <strain evidence="1">NA20</strain>
    </source>
</reference>
<sequence length="226" mass="26120">MQRFNLFIHSHKGLKALLYDTGMSLLHTDFWNVEDSGRIILRMREIISLFGKHAYGEDCFVLAAVKKYEPSVGDAFEQDHAYGRELAEELSAILTAYEAAAVITDKVWVAEKINMAYNRFLVFHIEVMEKEEEVLMPILWRYYNDQELLNMKKQVLSKLPAPLHVKMNNWMLKGMNIGEIVGWLKNVERSNGEFIYEALLNSAEIALSWQRFDMVIKGLDEQIAAA</sequence>